<evidence type="ECO:0000313" key="3">
    <source>
        <dbReference type="EMBL" id="RDJ29805.1"/>
    </source>
</evidence>
<dbReference type="Proteomes" id="UP000255207">
    <property type="component" value="Unassembled WGS sequence"/>
</dbReference>
<dbReference type="RefSeq" id="WP_114827917.1">
    <property type="nucleotide sequence ID" value="NZ_QQTO01000019.1"/>
</dbReference>
<dbReference type="SUPFAM" id="SSF53807">
    <property type="entry name" value="Helical backbone' metal receptor"/>
    <property type="match status" value="1"/>
</dbReference>
<dbReference type="InterPro" id="IPR050902">
    <property type="entry name" value="ABC_Transporter_SBP"/>
</dbReference>
<feature type="domain" description="Fe/B12 periplasmic-binding" evidence="2">
    <location>
        <begin position="50"/>
        <end position="352"/>
    </location>
</feature>
<gene>
    <name evidence="3" type="ORF">DWE98_04565</name>
</gene>
<protein>
    <submittedName>
        <fullName evidence="3">ABC transporter substrate-binding protein</fullName>
    </submittedName>
</protein>
<keyword evidence="4" id="KW-1185">Reference proteome</keyword>
<dbReference type="EMBL" id="QQTP01000001">
    <property type="protein sequence ID" value="RDJ29805.1"/>
    <property type="molecule type" value="Genomic_DNA"/>
</dbReference>
<evidence type="ECO:0000313" key="4">
    <source>
        <dbReference type="Proteomes" id="UP000255207"/>
    </source>
</evidence>
<dbReference type="PANTHER" id="PTHR30535:SF34">
    <property type="entry name" value="MOLYBDATE-BINDING PROTEIN MOLA"/>
    <property type="match status" value="1"/>
</dbReference>
<dbReference type="Pfam" id="PF01497">
    <property type="entry name" value="Peripla_BP_2"/>
    <property type="match status" value="1"/>
</dbReference>
<name>A0A370LE08_9HYPH</name>
<accession>A0A370LE08</accession>
<evidence type="ECO:0000259" key="2">
    <source>
        <dbReference type="PROSITE" id="PS50983"/>
    </source>
</evidence>
<dbReference type="InterPro" id="IPR002491">
    <property type="entry name" value="ABC_transptr_periplasmic_BD"/>
</dbReference>
<evidence type="ECO:0000256" key="1">
    <source>
        <dbReference type="SAM" id="SignalP"/>
    </source>
</evidence>
<proteinExistence type="predicted"/>
<dbReference type="OrthoDB" id="9775594at2"/>
<dbReference type="AlphaFoldDB" id="A0A370LE08"/>
<keyword evidence="1" id="KW-0732">Signal</keyword>
<dbReference type="PANTHER" id="PTHR30535">
    <property type="entry name" value="VITAMIN B12-BINDING PROTEIN"/>
    <property type="match status" value="1"/>
</dbReference>
<reference evidence="4" key="1">
    <citation type="submission" date="2018-07" db="EMBL/GenBank/DDBJ databases">
        <authorList>
            <person name="Safronova V.I."/>
            <person name="Chirak E.R."/>
            <person name="Sazanova A.L."/>
        </authorList>
    </citation>
    <scope>NUCLEOTIDE SEQUENCE [LARGE SCALE GENOMIC DNA]</scope>
    <source>
        <strain evidence="4">RCAM04685</strain>
    </source>
</reference>
<dbReference type="Gene3D" id="3.40.50.1980">
    <property type="entry name" value="Nitrogenase molybdenum iron protein domain"/>
    <property type="match status" value="2"/>
</dbReference>
<sequence>MSSRSVSLRRLISALAFSTAAFLSAAAMAETIEVTDLAGRVVKVTKDPQKIVLSEGRQLYTLAMLDRDDPFKRVVGWGNDLIQNDPGAWQKYLAKFPKAKDVADMGNPYAADVSMEKIASLGTEVYVLDLSNYFKAQETGLLGKLEKAGIATIFVDFRQDPTQNVLPSVQLLGRVLGREKEATAFTDYYLQQTRRIYARVGAIPDKKKPMVFVERAAGLLPCCATFGPANFGRFIEEAGGRNWGSQFFTGFQAEAAQEKVLTDNPDVYFLTGSNWYGSNPGSSAVSLGYDATPEKVQKELSALMQRAGFPQLKAVQGKKVMAFYHQFYDAPFYFVAELAMAKELYPDLFKDVDPEAIFKEFHEKFLPISYSGIFWAKLQ</sequence>
<feature type="signal peptide" evidence="1">
    <location>
        <begin position="1"/>
        <end position="29"/>
    </location>
</feature>
<dbReference type="PROSITE" id="PS50983">
    <property type="entry name" value="FE_B12_PBP"/>
    <property type="match status" value="1"/>
</dbReference>
<comment type="caution">
    <text evidence="3">The sequence shown here is derived from an EMBL/GenBank/DDBJ whole genome shotgun (WGS) entry which is preliminary data.</text>
</comment>
<feature type="chain" id="PRO_5030068637" evidence="1">
    <location>
        <begin position="30"/>
        <end position="379"/>
    </location>
</feature>
<organism evidence="3 4">
    <name type="scientific">Bosea caraganae</name>
    <dbReference type="NCBI Taxonomy" id="2763117"/>
    <lineage>
        <taxon>Bacteria</taxon>
        <taxon>Pseudomonadati</taxon>
        <taxon>Pseudomonadota</taxon>
        <taxon>Alphaproteobacteria</taxon>
        <taxon>Hyphomicrobiales</taxon>
        <taxon>Boseaceae</taxon>
        <taxon>Bosea</taxon>
    </lineage>
</organism>